<evidence type="ECO:0000256" key="1">
    <source>
        <dbReference type="SAM" id="MobiDB-lite"/>
    </source>
</evidence>
<dbReference type="GO" id="GO:0006508">
    <property type="term" value="P:proteolysis"/>
    <property type="evidence" value="ECO:0007669"/>
    <property type="project" value="InterPro"/>
</dbReference>
<evidence type="ECO:0000313" key="5">
    <source>
        <dbReference type="EMBL" id="KAF5711440.1"/>
    </source>
</evidence>
<protein>
    <submittedName>
        <fullName evidence="5">Peptidase S41</fullName>
    </submittedName>
</protein>
<dbReference type="InterPro" id="IPR056186">
    <property type="entry name" value="PDZ_CPAF-rel"/>
</dbReference>
<evidence type="ECO:0000256" key="2">
    <source>
        <dbReference type="SAM" id="SignalP"/>
    </source>
</evidence>
<feature type="region of interest" description="Disordered" evidence="1">
    <location>
        <begin position="271"/>
        <end position="311"/>
    </location>
</feature>
<evidence type="ECO:0000313" key="6">
    <source>
        <dbReference type="Proteomes" id="UP000532311"/>
    </source>
</evidence>
<reference evidence="5 6" key="1">
    <citation type="submission" date="2020-05" db="EMBL/GenBank/DDBJ databases">
        <title>Identification and distribution of gene clusters putatively required for synthesis of sphingolipid metabolism inhibitors in phylogenetically diverse species of the filamentous fungus Fusarium.</title>
        <authorList>
            <person name="Kim H.-S."/>
            <person name="Busman M."/>
            <person name="Brown D.W."/>
            <person name="Divon H."/>
            <person name="Uhlig S."/>
            <person name="Proctor R.H."/>
        </authorList>
    </citation>
    <scope>NUCLEOTIDE SEQUENCE [LARGE SCALE GENOMIC DNA]</scope>
    <source>
        <strain evidence="5 6">NRRL 26131</strain>
    </source>
</reference>
<dbReference type="Proteomes" id="UP000532311">
    <property type="component" value="Unassembled WGS sequence"/>
</dbReference>
<feature type="chain" id="PRO_5034963413" evidence="2">
    <location>
        <begin position="19"/>
        <end position="725"/>
    </location>
</feature>
<evidence type="ECO:0000259" key="4">
    <source>
        <dbReference type="Pfam" id="PF23658"/>
    </source>
</evidence>
<feature type="signal peptide" evidence="2">
    <location>
        <begin position="1"/>
        <end position="18"/>
    </location>
</feature>
<dbReference type="PANTHER" id="PTHR37049:SF4">
    <property type="entry name" value="RHODANESE DOMAIN-CONTAINING PROTEIN"/>
    <property type="match status" value="1"/>
</dbReference>
<feature type="compositionally biased region" description="Basic and acidic residues" evidence="1">
    <location>
        <begin position="285"/>
        <end position="294"/>
    </location>
</feature>
<dbReference type="InterPro" id="IPR029045">
    <property type="entry name" value="ClpP/crotonase-like_dom_sf"/>
</dbReference>
<dbReference type="SUPFAM" id="SSF52096">
    <property type="entry name" value="ClpP/crotonase"/>
    <property type="match status" value="1"/>
</dbReference>
<dbReference type="EMBL" id="JAAQPF010000193">
    <property type="protein sequence ID" value="KAF5711440.1"/>
    <property type="molecule type" value="Genomic_DNA"/>
</dbReference>
<dbReference type="Pfam" id="PF03572">
    <property type="entry name" value="Peptidase_S41"/>
    <property type="match status" value="1"/>
</dbReference>
<dbReference type="Gene3D" id="3.90.226.10">
    <property type="entry name" value="2-enoyl-CoA Hydratase, Chain A, domain 1"/>
    <property type="match status" value="1"/>
</dbReference>
<comment type="caution">
    <text evidence="5">The sequence shown here is derived from an EMBL/GenBank/DDBJ whole genome shotgun (WGS) entry which is preliminary data.</text>
</comment>
<feature type="domain" description="CPAF-like PDZ" evidence="4">
    <location>
        <begin position="141"/>
        <end position="258"/>
    </location>
</feature>
<dbReference type="PANTHER" id="PTHR37049">
    <property type="entry name" value="PEPTIDASE S41 FAMILY PROTEIN"/>
    <property type="match status" value="1"/>
</dbReference>
<name>A0A8H5YF21_9HYPO</name>
<feature type="region of interest" description="Disordered" evidence="1">
    <location>
        <begin position="664"/>
        <end position="703"/>
    </location>
</feature>
<gene>
    <name evidence="5" type="ORF">FGLOB1_5068</name>
</gene>
<dbReference type="Pfam" id="PF23658">
    <property type="entry name" value="PDZ_CPAF_rel"/>
    <property type="match status" value="1"/>
</dbReference>
<dbReference type="GO" id="GO:0008236">
    <property type="term" value="F:serine-type peptidase activity"/>
    <property type="evidence" value="ECO:0007669"/>
    <property type="project" value="InterPro"/>
</dbReference>
<organism evidence="5 6">
    <name type="scientific">Fusarium globosum</name>
    <dbReference type="NCBI Taxonomy" id="78864"/>
    <lineage>
        <taxon>Eukaryota</taxon>
        <taxon>Fungi</taxon>
        <taxon>Dikarya</taxon>
        <taxon>Ascomycota</taxon>
        <taxon>Pezizomycotina</taxon>
        <taxon>Sordariomycetes</taxon>
        <taxon>Hypocreomycetidae</taxon>
        <taxon>Hypocreales</taxon>
        <taxon>Nectriaceae</taxon>
        <taxon>Fusarium</taxon>
        <taxon>Fusarium fujikuroi species complex</taxon>
    </lineage>
</organism>
<feature type="compositionally biased region" description="Basic and acidic residues" evidence="1">
    <location>
        <begin position="669"/>
        <end position="689"/>
    </location>
</feature>
<feature type="domain" description="Tail specific protease" evidence="3">
    <location>
        <begin position="334"/>
        <end position="400"/>
    </location>
</feature>
<keyword evidence="2" id="KW-0732">Signal</keyword>
<accession>A0A8H5YF21</accession>
<feature type="compositionally biased region" description="Polar residues" evidence="1">
    <location>
        <begin position="692"/>
        <end position="703"/>
    </location>
</feature>
<dbReference type="InterPro" id="IPR005151">
    <property type="entry name" value="Tail-specific_protease"/>
</dbReference>
<evidence type="ECO:0000259" key="3">
    <source>
        <dbReference type="Pfam" id="PF03572"/>
    </source>
</evidence>
<dbReference type="InterPro" id="IPR052766">
    <property type="entry name" value="S41A_metabolite_peptidase"/>
</dbReference>
<proteinExistence type="predicted"/>
<keyword evidence="6" id="KW-1185">Reference proteome</keyword>
<dbReference type="AlphaFoldDB" id="A0A8H5YF21"/>
<sequence length="725" mass="79175">MLFLSVLALSLPLAVTAATSNPCARISKAVSESNSAPVVASAHVAKDCLESMPFYPELAVSFIDELTKYIQWQSTLEALKNPPETYTSSPTDILGGLKKIRSTNFSSQWDFDGAINALLNTANDGHLRVDLCSTTLFSFVRNSIPLVSISKDGLDTPEIYTKADALLLNNTKVKVSPIVSIDGQDPVKYLQKIAATERFQDPDARYNNVFYSFPDASTPLKFGSFYSNAVFWDRNITALEFRNGSTFESESLAIVLKNDFQAQSGEDAFDSYCRQPKKSNTPRSELTHSGDSSDARGAANPPPKAGPSYLPQPFIREPYNQMVGYYLDNDTVVMVVPSFSGDAQAKNFADIATEIVTRALESGRSKIIIDVSNNGGGQVSRALDLFKLFFPNEFIYTAARFRRHQVSEDLVKVYSVLDKSVKLNGISPQLAWAFQVTPDQEGGFDSYQDFLGNKTELGVKVSSLQGEYNFTEVSGGGDVAPIRGYAGRPVLKKQPFKPEDILIIGDGRCSSSCTTFTNLMTNIGGVRTLAFGGQPKNKPMQPMGGVRGIQVQSFSDIYSFVQKAEGLFLNNPQVFDFIAQDEVKRFLDVVPRPLAQFPLVLGYGQVNFFNSYQKGDDDLPLQFQYQAADCRLYYTADNVFRPETTWKSAKAAIWGSGSCIEGSMGGKGSLKDKSDKGKKGDNTDDEGKSGKKGSNGTEGQDSGASKAMLGWTVATAAIAVVLMWL</sequence>